<feature type="transmembrane region" description="Helical" evidence="1">
    <location>
        <begin position="281"/>
        <end position="299"/>
    </location>
</feature>
<evidence type="ECO:0000256" key="1">
    <source>
        <dbReference type="SAM" id="Phobius"/>
    </source>
</evidence>
<accession>A0A1G2QGA6</accession>
<comment type="caution">
    <text evidence="2">The sequence shown here is derived from an EMBL/GenBank/DDBJ whole genome shotgun (WGS) entry which is preliminary data.</text>
</comment>
<feature type="transmembrane region" description="Helical" evidence="1">
    <location>
        <begin position="214"/>
        <end position="234"/>
    </location>
</feature>
<feature type="transmembrane region" description="Helical" evidence="1">
    <location>
        <begin position="113"/>
        <end position="132"/>
    </location>
</feature>
<keyword evidence="1" id="KW-0812">Transmembrane</keyword>
<feature type="transmembrane region" description="Helical" evidence="1">
    <location>
        <begin position="144"/>
        <end position="164"/>
    </location>
</feature>
<organism evidence="2 3">
    <name type="scientific">Candidatus Vogelbacteria bacterium RIFOXYD1_FULL_46_19</name>
    <dbReference type="NCBI Taxonomy" id="1802439"/>
    <lineage>
        <taxon>Bacteria</taxon>
        <taxon>Candidatus Vogeliibacteriota</taxon>
    </lineage>
</organism>
<feature type="transmembrane region" description="Helical" evidence="1">
    <location>
        <begin position="355"/>
        <end position="373"/>
    </location>
</feature>
<feature type="transmembrane region" description="Helical" evidence="1">
    <location>
        <begin position="184"/>
        <end position="205"/>
    </location>
</feature>
<proteinExistence type="predicted"/>
<keyword evidence="1" id="KW-1133">Transmembrane helix</keyword>
<evidence type="ECO:0000313" key="2">
    <source>
        <dbReference type="EMBL" id="OHA59654.1"/>
    </source>
</evidence>
<feature type="transmembrane region" description="Helical" evidence="1">
    <location>
        <begin position="12"/>
        <end position="28"/>
    </location>
</feature>
<dbReference type="Proteomes" id="UP000177838">
    <property type="component" value="Unassembled WGS sequence"/>
</dbReference>
<reference evidence="2 3" key="1">
    <citation type="journal article" date="2016" name="Nat. Commun.">
        <title>Thousands of microbial genomes shed light on interconnected biogeochemical processes in an aquifer system.</title>
        <authorList>
            <person name="Anantharaman K."/>
            <person name="Brown C.T."/>
            <person name="Hug L.A."/>
            <person name="Sharon I."/>
            <person name="Castelle C.J."/>
            <person name="Probst A.J."/>
            <person name="Thomas B.C."/>
            <person name="Singh A."/>
            <person name="Wilkins M.J."/>
            <person name="Karaoz U."/>
            <person name="Brodie E.L."/>
            <person name="Williams K.H."/>
            <person name="Hubbard S.S."/>
            <person name="Banfield J.F."/>
        </authorList>
    </citation>
    <scope>NUCLEOTIDE SEQUENCE [LARGE SCALE GENOMIC DNA]</scope>
</reference>
<evidence type="ECO:0000313" key="3">
    <source>
        <dbReference type="Proteomes" id="UP000177838"/>
    </source>
</evidence>
<name>A0A1G2QGA6_9BACT</name>
<feature type="transmembrane region" description="Helical" evidence="1">
    <location>
        <begin position="311"/>
        <end position="335"/>
    </location>
</feature>
<gene>
    <name evidence="2" type="ORF">A2589_02235</name>
</gene>
<keyword evidence="1" id="KW-0472">Membrane</keyword>
<feature type="transmembrane region" description="Helical" evidence="1">
    <location>
        <begin position="87"/>
        <end position="107"/>
    </location>
</feature>
<dbReference type="AlphaFoldDB" id="A0A1G2QGA6"/>
<sequence length="559" mass="64056">MISRLTSKLNHPVFFFAVLLFLCSFYIYENKMATIGELSSDVWGYQFLEMQERFQYWEDVPPSYNQSELYIGFPLLYYLSPSLENGVIGYHILAVIIITLTFLITGLVGRDLFGSWFFAAILASLMIIPRFVFPTRIGLLDIGVVRGSILAMPFYILLSYWWIIKGLNRPKVNIILAAVAGLTVYLYPPSGVITVGSFILTALLVRGREMLKPIIVFIAVYSLVVSPFVLNHLFSPNTGMLDEPKVLSTVEEKFQSEIIQYKFRGSGFLRTVDIADIKRSVWDETIILILFLASLYLLWRSRKDKDQLHWFYQFTAITAGVSLITISFSLVVEIANWWAVVQGKIPFFVDHLRPLRIVGVVLLAQSVALITIVSRKYRYGQVIAIVIVLLLVITPIRFFAPVIRTIVRSIIPESVRITYNLAPIVPPEDVRTFSNAAAAATFAREELEPAETKVFVFNDMQNDFRFKILSRHDTNLTNKEGNLWVTTGLDNSRHWYNERMLYKKYVDQAGSFSGIETFARSLGMTHMLIPRGKYENLFQSSNLHNKTLYQNDDYRLIEL</sequence>
<dbReference type="EMBL" id="MHTK01000006">
    <property type="protein sequence ID" value="OHA59654.1"/>
    <property type="molecule type" value="Genomic_DNA"/>
</dbReference>
<feature type="transmembrane region" description="Helical" evidence="1">
    <location>
        <begin position="382"/>
        <end position="400"/>
    </location>
</feature>
<protein>
    <submittedName>
        <fullName evidence="2">Uncharacterized protein</fullName>
    </submittedName>
</protein>
<dbReference type="STRING" id="1802439.A2589_02235"/>